<evidence type="ECO:0000313" key="3">
    <source>
        <dbReference type="Proteomes" id="UP000297454"/>
    </source>
</evidence>
<feature type="transmembrane region" description="Helical" evidence="1">
    <location>
        <begin position="810"/>
        <end position="832"/>
    </location>
</feature>
<reference evidence="2 3" key="1">
    <citation type="submission" date="2019-01" db="EMBL/GenBank/DDBJ databases">
        <title>Draft Genome Sequences of Helcococcus ovis Strains Isolated from the Uterus and Vagina of Dairy Cows with Metritis.</title>
        <authorList>
            <person name="Cunha F."/>
            <person name="Jeon S.J."/>
            <person name="Kutzer P."/>
            <person name="Galvao K.N."/>
        </authorList>
    </citation>
    <scope>NUCLEOTIDE SEQUENCE [LARGE SCALE GENOMIC DNA]</scope>
    <source>
        <strain evidence="2 3">KG-37</strain>
    </source>
</reference>
<dbReference type="Proteomes" id="UP000297454">
    <property type="component" value="Unassembled WGS sequence"/>
</dbReference>
<accession>A0A4R9C2C0</accession>
<feature type="transmembrane region" description="Helical" evidence="1">
    <location>
        <begin position="270"/>
        <end position="300"/>
    </location>
</feature>
<keyword evidence="3" id="KW-1185">Reference proteome</keyword>
<keyword evidence="1" id="KW-1133">Transmembrane helix</keyword>
<feature type="transmembrane region" description="Helical" evidence="1">
    <location>
        <begin position="20"/>
        <end position="40"/>
    </location>
</feature>
<gene>
    <name evidence="2" type="ORF">EQF91_01725</name>
</gene>
<dbReference type="EMBL" id="SCFR01000004">
    <property type="protein sequence ID" value="TFF67107.1"/>
    <property type="molecule type" value="Genomic_DNA"/>
</dbReference>
<feature type="transmembrane region" description="Helical" evidence="1">
    <location>
        <begin position="728"/>
        <end position="753"/>
    </location>
</feature>
<feature type="transmembrane region" description="Helical" evidence="1">
    <location>
        <begin position="779"/>
        <end position="798"/>
    </location>
</feature>
<dbReference type="AlphaFoldDB" id="A0A4R9C2C0"/>
<name>A0A4R9C2C0_9FIRM</name>
<organism evidence="2 3">
    <name type="scientific">Helcococcus ovis</name>
    <dbReference type="NCBI Taxonomy" id="72026"/>
    <lineage>
        <taxon>Bacteria</taxon>
        <taxon>Bacillati</taxon>
        <taxon>Bacillota</taxon>
        <taxon>Tissierellia</taxon>
        <taxon>Tissierellales</taxon>
        <taxon>Peptoniphilaceae</taxon>
        <taxon>Helcococcus</taxon>
    </lineage>
</organism>
<feature type="transmembrane region" description="Helical" evidence="1">
    <location>
        <begin position="320"/>
        <end position="342"/>
    </location>
</feature>
<comment type="caution">
    <text evidence="2">The sequence shown here is derived from an EMBL/GenBank/DDBJ whole genome shotgun (WGS) entry which is preliminary data.</text>
</comment>
<proteinExistence type="predicted"/>
<keyword evidence="1" id="KW-0812">Transmembrane</keyword>
<sequence length="841" mass="99353">MKSSLKLIKASISKKSRNFWITLFISSIILLILFFSNSIININQERIIDSKFSLYGSFNTIIYQEKDEYIDTGYNSHAYIDIFKQGDFIVGSFYNGAENYSFSSNNDYIKNLEHDSAIITKSLASKLKILINDKIKINGKKFTVKSIINDFGYNWIKGFREENKKLYTPNVLINNQTFLNLQKNENYRITLLNENEVNKIDFNNIKGNYYENKPIKDDANLFLFSYPKEFYFTQISILFLLSFFIFSSYTINSKERYLLYRHLGIRESNLFLVVSLEILIIAFSCILLSFTLNVLLVYLFKNAMNISKVEYNIIKGYFYVRLYIFSYLFAATVCAIFSSKILNQKQNSSNIKKDKIMSLSKILKGKSNLIVYSSMILIIIYMSFTFIGSLNNIENKNKIVELYGQIKKDYDFQINYIEKHIPQNYILRGNDFVNVADYMNNKLDITQFYYYNHNNQLSDVLEKLKNNKYIKKIDQFYENYYVYIPLRKELVDSQFFKILNNGVLNTNVDFWKKYFNEQNKKLVLANIIAMPDFILETVLKEISSEVDITNLLNGDSGILISPSISLTSEDSSLDNQKTFYWEYKESGENILRDEKLLDYNDIDIYFPKANENIAGFLNDKILDKLDVKVDKVNLPLVSKTYKNIGWFDLDSHVLSSYRILVSDKFFKKNNINYEPTRLHIYLNNFDKANDVAKEIYNSTSKIKNLHIKNLSNYLEEFHNFQYLKSFIIVLYIILIFCILFFSSIGALNTYWMLNENYFILFRDLGMTNRNLILLNMKNLFKYFIVLFIIQIVFYFIVYKNISSFYNNINVYIRIMIQIIPFVFNLIVSYIIFKKRSRELNS</sequence>
<keyword evidence="1" id="KW-0472">Membrane</keyword>
<evidence type="ECO:0000256" key="1">
    <source>
        <dbReference type="SAM" id="Phobius"/>
    </source>
</evidence>
<feature type="transmembrane region" description="Helical" evidence="1">
    <location>
        <begin position="369"/>
        <end position="390"/>
    </location>
</feature>
<feature type="transmembrane region" description="Helical" evidence="1">
    <location>
        <begin position="230"/>
        <end position="249"/>
    </location>
</feature>
<dbReference type="RefSeq" id="WP_134744350.1">
    <property type="nucleotide sequence ID" value="NZ_JBFNFK010000008.1"/>
</dbReference>
<evidence type="ECO:0000313" key="2">
    <source>
        <dbReference type="EMBL" id="TFF67107.1"/>
    </source>
</evidence>
<protein>
    <submittedName>
        <fullName evidence="2">Uncharacterized protein</fullName>
    </submittedName>
</protein>